<comment type="catalytic activity">
    <reaction evidence="10">
        <text>apo-[aryl-carrier protein] + CoA = holo-[aryl-carrier protein] + adenosine 3',5'-bisphosphate + H(+)</text>
        <dbReference type="Rhea" id="RHEA:48404"/>
        <dbReference type="Rhea" id="RHEA-COMP:15903"/>
        <dbReference type="Rhea" id="RHEA-COMP:17557"/>
        <dbReference type="ChEBI" id="CHEBI:15378"/>
        <dbReference type="ChEBI" id="CHEBI:29999"/>
        <dbReference type="ChEBI" id="CHEBI:57287"/>
        <dbReference type="ChEBI" id="CHEBI:58343"/>
        <dbReference type="ChEBI" id="CHEBI:64479"/>
    </reaction>
</comment>
<evidence type="ECO:0000256" key="5">
    <source>
        <dbReference type="ARBA" id="ARBA00019087"/>
    </source>
</evidence>
<dbReference type="GO" id="GO:0008897">
    <property type="term" value="F:holo-[acyl-carrier-protein] synthase activity"/>
    <property type="evidence" value="ECO:0007669"/>
    <property type="project" value="InterPro"/>
</dbReference>
<name>A3K8W5_SAGS3</name>
<evidence type="ECO:0000256" key="8">
    <source>
        <dbReference type="ARBA" id="ARBA00029894"/>
    </source>
</evidence>
<feature type="domain" description="4'-phosphopantetheinyl transferase N-terminal" evidence="15">
    <location>
        <begin position="37"/>
        <end position="105"/>
    </location>
</feature>
<keyword evidence="13" id="KW-0479">Metal-binding</keyword>
<comment type="catalytic activity">
    <reaction evidence="11">
        <text>apo-[peptidyl-carrier protein] + CoA = holo-[peptidyl-carrier protein] + adenosine 3',5'-bisphosphate + H(+)</text>
        <dbReference type="Rhea" id="RHEA:46228"/>
        <dbReference type="Rhea" id="RHEA-COMP:11479"/>
        <dbReference type="Rhea" id="RHEA-COMP:11480"/>
        <dbReference type="ChEBI" id="CHEBI:15378"/>
        <dbReference type="ChEBI" id="CHEBI:29999"/>
        <dbReference type="ChEBI" id="CHEBI:57287"/>
        <dbReference type="ChEBI" id="CHEBI:58343"/>
        <dbReference type="ChEBI" id="CHEBI:64479"/>
    </reaction>
</comment>
<proteinExistence type="inferred from homology"/>
<organism evidence="16 17">
    <name type="scientific">Sagittula stellata (strain ATCC 700073 / DSM 11524 / E-37)</name>
    <dbReference type="NCBI Taxonomy" id="388399"/>
    <lineage>
        <taxon>Bacteria</taxon>
        <taxon>Pseudomonadati</taxon>
        <taxon>Pseudomonadota</taxon>
        <taxon>Alphaproteobacteria</taxon>
        <taxon>Rhodobacterales</taxon>
        <taxon>Roseobacteraceae</taxon>
        <taxon>Sagittula</taxon>
    </lineage>
</organism>
<dbReference type="Pfam" id="PF01648">
    <property type="entry name" value="ACPS"/>
    <property type="match status" value="1"/>
</dbReference>
<dbReference type="eggNOG" id="COG2977">
    <property type="taxonomic scope" value="Bacteria"/>
</dbReference>
<evidence type="ECO:0000313" key="16">
    <source>
        <dbReference type="EMBL" id="EBA06348.1"/>
    </source>
</evidence>
<evidence type="ECO:0000256" key="13">
    <source>
        <dbReference type="PIRSR" id="PIRSR603542-2"/>
    </source>
</evidence>
<keyword evidence="13" id="KW-0460">Magnesium</keyword>
<feature type="binding site" evidence="12">
    <location>
        <position position="151"/>
    </location>
    <ligand>
        <name>CoA</name>
        <dbReference type="ChEBI" id="CHEBI:57287"/>
    </ligand>
</feature>
<gene>
    <name evidence="16" type="ORF">SSE37_17960</name>
</gene>
<dbReference type="GO" id="GO:0009366">
    <property type="term" value="C:enterobactin synthetase complex"/>
    <property type="evidence" value="ECO:0007669"/>
    <property type="project" value="InterPro"/>
</dbReference>
<dbReference type="AlphaFoldDB" id="A3K8W5"/>
<dbReference type="OrthoDB" id="8210607at2"/>
<comment type="pathway">
    <text evidence="2">Siderophore biosynthesis; enterobactin biosynthesis.</text>
</comment>
<keyword evidence="7" id="KW-0259">Enterobactin biosynthesis</keyword>
<comment type="function">
    <text evidence="1">Involved in the biosynthesis of the siderophore enterobactin (enterochelin), which is a macrocyclic trimeric lactone of N-(2,3-dihydroxybenzoyl)-serine. The serine trilactone serves as a scaffolding for the three catechol functionalities that provide hexadentate coordination for the tightly ligated iron(2+) atoms. Plays an essential role in the assembly of the enterobactin by catalyzing the transfer of the 4'-phosphopantetheine (Ppant) moiety from coenzyme A to the apo-domains of both EntB (ArCP domain) and EntF (PCP domain) to yield their holo-forms which make them competent for the activation of 2,3-dihydroxybenzoate (DHB) and L-serine, respectively.</text>
</comment>
<feature type="binding site" evidence="13">
    <location>
        <position position="114"/>
    </location>
    <ligand>
        <name>Mg(2+)</name>
        <dbReference type="ChEBI" id="CHEBI:18420"/>
    </ligand>
</feature>
<evidence type="ECO:0000259" key="15">
    <source>
        <dbReference type="Pfam" id="PF17837"/>
    </source>
</evidence>
<dbReference type="GO" id="GO:0009239">
    <property type="term" value="P:enterobactin biosynthetic process"/>
    <property type="evidence" value="ECO:0007669"/>
    <property type="project" value="UniProtKB-KW"/>
</dbReference>
<dbReference type="Pfam" id="PF17837">
    <property type="entry name" value="4PPT_N"/>
    <property type="match status" value="1"/>
</dbReference>
<dbReference type="PANTHER" id="PTHR38096">
    <property type="entry name" value="ENTEROBACTIN SYNTHASE COMPONENT D"/>
    <property type="match status" value="1"/>
</dbReference>
<protein>
    <recommendedName>
        <fullName evidence="5">Enterobactin synthase component D</fullName>
    </recommendedName>
    <alternativeName>
        <fullName evidence="8">4'-phosphopantetheinyl transferase EntD</fullName>
    </alternativeName>
    <alternativeName>
        <fullName evidence="9">Enterochelin synthase D</fullName>
    </alternativeName>
</protein>
<comment type="caution">
    <text evidence="16">The sequence shown here is derived from an EMBL/GenBank/DDBJ whole genome shotgun (WGS) entry which is preliminary data.</text>
</comment>
<keyword evidence="17" id="KW-1185">Reference proteome</keyword>
<dbReference type="InterPro" id="IPR037143">
    <property type="entry name" value="4-PPantetheinyl_Trfase_dom_sf"/>
</dbReference>
<feature type="binding site" evidence="12">
    <location>
        <position position="48"/>
    </location>
    <ligand>
        <name>CoA</name>
        <dbReference type="ChEBI" id="CHEBI:57287"/>
    </ligand>
</feature>
<sequence>MTQAEQTLLALVCQLHTPDVHWGISRLDEDAVLSASEAASVARAVPARRQEFAAGRLAARRALAGLRPDDRPTDLPAGPDRLPLWPAGLTGSISHAAGLAVAAVARSPVRLGIDLEADKPLDPDLVPEICLPSEYGTPAVRVFSAKEAVFKAEYPHTRVMHGLHGIEVDLAEGCARYTDHPEVAAIPPESRRPLCVAQAVGGGLILSVSRSKA</sequence>
<accession>A3K8W5</accession>
<dbReference type="Gene3D" id="3.90.470.20">
    <property type="entry name" value="4'-phosphopantetheinyl transferase domain"/>
    <property type="match status" value="1"/>
</dbReference>
<comment type="cofactor">
    <cofactor evidence="13">
        <name>Mg(2+)</name>
        <dbReference type="ChEBI" id="CHEBI:18420"/>
    </cofactor>
</comment>
<dbReference type="RefSeq" id="WP_005862638.1">
    <property type="nucleotide sequence ID" value="NZ_AAYA01000016.1"/>
</dbReference>
<evidence type="ECO:0000256" key="9">
    <source>
        <dbReference type="ARBA" id="ARBA00031996"/>
    </source>
</evidence>
<keyword evidence="6 16" id="KW-0808">Transferase</keyword>
<evidence type="ECO:0000256" key="11">
    <source>
        <dbReference type="ARBA" id="ARBA00049191"/>
    </source>
</evidence>
<dbReference type="InterPro" id="IPR041354">
    <property type="entry name" value="4PPT_N"/>
</dbReference>
<evidence type="ECO:0000256" key="10">
    <source>
        <dbReference type="ARBA" id="ARBA00049176"/>
    </source>
</evidence>
<evidence type="ECO:0000256" key="1">
    <source>
        <dbReference type="ARBA" id="ARBA00003937"/>
    </source>
</evidence>
<feature type="binding site" evidence="12">
    <location>
        <begin position="94"/>
        <end position="95"/>
    </location>
    <ligand>
        <name>CoA</name>
        <dbReference type="ChEBI" id="CHEBI:57287"/>
    </ligand>
</feature>
<dbReference type="EMBL" id="AAYA01000016">
    <property type="protein sequence ID" value="EBA06348.1"/>
    <property type="molecule type" value="Genomic_DNA"/>
</dbReference>
<dbReference type="GO" id="GO:0000287">
    <property type="term" value="F:magnesium ion binding"/>
    <property type="evidence" value="ECO:0007669"/>
    <property type="project" value="InterPro"/>
</dbReference>
<comment type="similarity">
    <text evidence="3">Belongs to the P-Pant transferase superfamily. EntD family.</text>
</comment>
<feature type="binding site" evidence="12">
    <location>
        <position position="147"/>
    </location>
    <ligand>
        <name>CoA</name>
        <dbReference type="ChEBI" id="CHEBI:57287"/>
    </ligand>
</feature>
<dbReference type="GO" id="GO:0005886">
    <property type="term" value="C:plasma membrane"/>
    <property type="evidence" value="ECO:0007669"/>
    <property type="project" value="TreeGrafter"/>
</dbReference>
<feature type="binding site" evidence="12">
    <location>
        <position position="56"/>
    </location>
    <ligand>
        <name>CoA</name>
        <dbReference type="ChEBI" id="CHEBI:57287"/>
    </ligand>
</feature>
<evidence type="ECO:0000256" key="4">
    <source>
        <dbReference type="ARBA" id="ARBA00011503"/>
    </source>
</evidence>
<evidence type="ECO:0000256" key="3">
    <source>
        <dbReference type="ARBA" id="ARBA00008342"/>
    </source>
</evidence>
<evidence type="ECO:0000259" key="14">
    <source>
        <dbReference type="Pfam" id="PF01648"/>
    </source>
</evidence>
<feature type="binding site" evidence="13">
    <location>
        <position position="116"/>
    </location>
    <ligand>
        <name>Mg(2+)</name>
        <dbReference type="ChEBI" id="CHEBI:18420"/>
    </ligand>
</feature>
<evidence type="ECO:0000256" key="6">
    <source>
        <dbReference type="ARBA" id="ARBA00022679"/>
    </source>
</evidence>
<evidence type="ECO:0000256" key="7">
    <source>
        <dbReference type="ARBA" id="ARBA00023191"/>
    </source>
</evidence>
<feature type="binding site" evidence="12">
    <location>
        <position position="114"/>
    </location>
    <ligand>
        <name>CoA</name>
        <dbReference type="ChEBI" id="CHEBI:57287"/>
    </ligand>
</feature>
<dbReference type="InterPro" id="IPR003542">
    <property type="entry name" value="Enbac_synth_compD-like"/>
</dbReference>
<dbReference type="SUPFAM" id="SSF56214">
    <property type="entry name" value="4'-phosphopantetheinyl transferase"/>
    <property type="match status" value="1"/>
</dbReference>
<evidence type="ECO:0000256" key="12">
    <source>
        <dbReference type="PIRSR" id="PIRSR603542-1"/>
    </source>
</evidence>
<dbReference type="Proteomes" id="UP000005713">
    <property type="component" value="Unassembled WGS sequence"/>
</dbReference>
<dbReference type="InterPro" id="IPR008278">
    <property type="entry name" value="4-PPantetheinyl_Trfase_dom"/>
</dbReference>
<dbReference type="PANTHER" id="PTHR38096:SF1">
    <property type="entry name" value="ENTEROBACTIN SYNTHASE COMPONENT D"/>
    <property type="match status" value="1"/>
</dbReference>
<evidence type="ECO:0000256" key="2">
    <source>
        <dbReference type="ARBA" id="ARBA00004993"/>
    </source>
</evidence>
<dbReference type="PRINTS" id="PR01399">
    <property type="entry name" value="ENTSNTHTASED"/>
</dbReference>
<reference evidence="16 17" key="1">
    <citation type="submission" date="2006-06" db="EMBL/GenBank/DDBJ databases">
        <authorList>
            <person name="Moran M.A."/>
            <person name="Ferriera S."/>
            <person name="Johnson J."/>
            <person name="Kravitz S."/>
            <person name="Beeson K."/>
            <person name="Sutton G."/>
            <person name="Rogers Y.-H."/>
            <person name="Friedman R."/>
            <person name="Frazier M."/>
            <person name="Venter J.C."/>
        </authorList>
    </citation>
    <scope>NUCLEOTIDE SEQUENCE [LARGE SCALE GENOMIC DNA]</scope>
    <source>
        <strain evidence="16 17">E-37</strain>
    </source>
</reference>
<feature type="domain" description="4'-phosphopantetheinyl transferase" evidence="14">
    <location>
        <begin position="111"/>
        <end position="175"/>
    </location>
</feature>
<comment type="subunit">
    <text evidence="4">EntB, EntD, EntE, and EntF form a multienzyme complex called enterobactin synthase.</text>
</comment>
<evidence type="ECO:0000313" key="17">
    <source>
        <dbReference type="Proteomes" id="UP000005713"/>
    </source>
</evidence>